<dbReference type="AlphaFoldDB" id="A0A084W5R3"/>
<dbReference type="EMBL" id="ATLV01020688">
    <property type="status" value="NOT_ANNOTATED_CDS"/>
    <property type="molecule type" value="Genomic_DNA"/>
</dbReference>
<dbReference type="Proteomes" id="UP000030765">
    <property type="component" value="Unassembled WGS sequence"/>
</dbReference>
<accession>A0A084W5R3</accession>
<reference evidence="2 4" key="1">
    <citation type="journal article" date="2014" name="BMC Genomics">
        <title>Genome sequence of Anopheles sinensis provides insight into genetics basis of mosquito competence for malaria parasites.</title>
        <authorList>
            <person name="Zhou D."/>
            <person name="Zhang D."/>
            <person name="Ding G."/>
            <person name="Shi L."/>
            <person name="Hou Q."/>
            <person name="Ye Y."/>
            <person name="Xu Y."/>
            <person name="Zhou H."/>
            <person name="Xiong C."/>
            <person name="Li S."/>
            <person name="Yu J."/>
            <person name="Hong S."/>
            <person name="Yu X."/>
            <person name="Zou P."/>
            <person name="Chen C."/>
            <person name="Chang X."/>
            <person name="Wang W."/>
            <person name="Lv Y."/>
            <person name="Sun Y."/>
            <person name="Ma L."/>
            <person name="Shen B."/>
            <person name="Zhu C."/>
        </authorList>
    </citation>
    <scope>NUCLEOTIDE SEQUENCE [LARGE SCALE GENOMIC DNA]</scope>
</reference>
<gene>
    <name evidence="2" type="ORF">ZHAS_00013601</name>
</gene>
<reference evidence="3" key="2">
    <citation type="submission" date="2020-05" db="UniProtKB">
        <authorList>
            <consortium name="EnsemblMetazoa"/>
        </authorList>
    </citation>
    <scope>IDENTIFICATION</scope>
</reference>
<protein>
    <submittedName>
        <fullName evidence="2 3">LysR family transcriptional regulator</fullName>
    </submittedName>
</protein>
<dbReference type="VEuPathDB" id="VectorBase:ASIC013601"/>
<evidence type="ECO:0000313" key="4">
    <source>
        <dbReference type="Proteomes" id="UP000030765"/>
    </source>
</evidence>
<dbReference type="EMBL" id="KE525305">
    <property type="protein sequence ID" value="KFB45557.1"/>
    <property type="molecule type" value="Genomic_DNA"/>
</dbReference>
<name>A0A084W5R3_ANOSI</name>
<evidence type="ECO:0000313" key="2">
    <source>
        <dbReference type="EMBL" id="KFB45557.1"/>
    </source>
</evidence>
<evidence type="ECO:0000256" key="1">
    <source>
        <dbReference type="SAM" id="MobiDB-lite"/>
    </source>
</evidence>
<feature type="region of interest" description="Disordered" evidence="1">
    <location>
        <begin position="32"/>
        <end position="56"/>
    </location>
</feature>
<dbReference type="EnsemblMetazoa" id="ASIC013601-RA">
    <property type="protein sequence ID" value="ASIC013601-PA"/>
    <property type="gene ID" value="ASIC013601"/>
</dbReference>
<keyword evidence="4" id="KW-1185">Reference proteome</keyword>
<evidence type="ECO:0000313" key="3">
    <source>
        <dbReference type="EnsemblMetazoa" id="ASIC013601-PA"/>
    </source>
</evidence>
<sequence>MWAKRNKASSPAVSCPGPNDALHWRSLVLITERTPPGGQPGAANGIGSENAGNIHHGPHALHELRMEVGMCQGKVHLISARSGFSREIVCRCGGSQVPF</sequence>
<proteinExistence type="predicted"/>
<organism evidence="2">
    <name type="scientific">Anopheles sinensis</name>
    <name type="common">Mosquito</name>
    <dbReference type="NCBI Taxonomy" id="74873"/>
    <lineage>
        <taxon>Eukaryota</taxon>
        <taxon>Metazoa</taxon>
        <taxon>Ecdysozoa</taxon>
        <taxon>Arthropoda</taxon>
        <taxon>Hexapoda</taxon>
        <taxon>Insecta</taxon>
        <taxon>Pterygota</taxon>
        <taxon>Neoptera</taxon>
        <taxon>Endopterygota</taxon>
        <taxon>Diptera</taxon>
        <taxon>Nematocera</taxon>
        <taxon>Culicoidea</taxon>
        <taxon>Culicidae</taxon>
        <taxon>Anophelinae</taxon>
        <taxon>Anopheles</taxon>
    </lineage>
</organism>